<feature type="transmembrane region" description="Helical" evidence="7">
    <location>
        <begin position="212"/>
        <end position="235"/>
    </location>
</feature>
<dbReference type="InterPro" id="IPR001626">
    <property type="entry name" value="ABC_TroCD"/>
</dbReference>
<dbReference type="GO" id="GO:0043190">
    <property type="term" value="C:ATP-binding cassette (ABC) transporter complex"/>
    <property type="evidence" value="ECO:0007669"/>
    <property type="project" value="InterPro"/>
</dbReference>
<dbReference type="PANTHER" id="PTHR30477">
    <property type="entry name" value="ABC-TRANSPORTER METAL-BINDING PROTEIN"/>
    <property type="match status" value="1"/>
</dbReference>
<comment type="similarity">
    <text evidence="2 6">Belongs to the ABC-3 integral membrane protein family.</text>
</comment>
<evidence type="ECO:0000256" key="5">
    <source>
        <dbReference type="ARBA" id="ARBA00023136"/>
    </source>
</evidence>
<dbReference type="SUPFAM" id="SSF81345">
    <property type="entry name" value="ABC transporter involved in vitamin B12 uptake, BtuC"/>
    <property type="match status" value="1"/>
</dbReference>
<dbReference type="EMBL" id="CP020370">
    <property type="protein sequence ID" value="AUB84847.1"/>
    <property type="molecule type" value="Genomic_DNA"/>
</dbReference>
<feature type="transmembrane region" description="Helical" evidence="7">
    <location>
        <begin position="129"/>
        <end position="147"/>
    </location>
</feature>
<dbReference type="AlphaFoldDB" id="A0A2K8UH36"/>
<feature type="transmembrane region" description="Helical" evidence="7">
    <location>
        <begin position="87"/>
        <end position="108"/>
    </location>
</feature>
<feature type="transmembrane region" description="Helical" evidence="7">
    <location>
        <begin position="241"/>
        <end position="259"/>
    </location>
</feature>
<dbReference type="KEGG" id="tsy:THSYN_19065"/>
<keyword evidence="4 7" id="KW-1133">Transmembrane helix</keyword>
<feature type="transmembrane region" description="Helical" evidence="7">
    <location>
        <begin position="41"/>
        <end position="67"/>
    </location>
</feature>
<feature type="transmembrane region" description="Helical" evidence="7">
    <location>
        <begin position="176"/>
        <end position="200"/>
    </location>
</feature>
<dbReference type="InterPro" id="IPR037294">
    <property type="entry name" value="ABC_BtuC-like"/>
</dbReference>
<name>A0A2K8UH36_9GAMM</name>
<dbReference type="OrthoDB" id="9180660at2"/>
<proteinExistence type="inferred from homology"/>
<keyword evidence="9" id="KW-1185">Reference proteome</keyword>
<dbReference type="GO" id="GO:0010043">
    <property type="term" value="P:response to zinc ion"/>
    <property type="evidence" value="ECO:0007669"/>
    <property type="project" value="TreeGrafter"/>
</dbReference>
<keyword evidence="6" id="KW-0813">Transport</keyword>
<sequence>MNWEIFADPLFRLPFVAGLLIAGVLPVLGALLMLRDEWLAALGLAHLAAAGALLGLALGAPAVLGASLGALGGGAVKSIGGARGNTAYGFMVLIGWSALLLAAANTSAGDALGQAVMDGQLYFAGRTELAAAVVLVGLAVPALHRLMPQLLRARFFPRHATANRLPAWRWHLAFDLLAALGVAVGTATLGLLGTFALILVPAWAAFQVATGWAWTLWLAGLLGVLAYLAAFVLALGLDQPFGPLLAALCLACGGLIGALRQSGSGHGADP</sequence>
<evidence type="ECO:0000256" key="3">
    <source>
        <dbReference type="ARBA" id="ARBA00022692"/>
    </source>
</evidence>
<dbReference type="RefSeq" id="WP_100922498.1">
    <property type="nucleotide sequence ID" value="NZ_CP020370.1"/>
</dbReference>
<evidence type="ECO:0000313" key="8">
    <source>
        <dbReference type="EMBL" id="AUB84847.1"/>
    </source>
</evidence>
<organism evidence="8 9">
    <name type="scientific">Candidatus Thiodictyon syntrophicum</name>
    <dbReference type="NCBI Taxonomy" id="1166950"/>
    <lineage>
        <taxon>Bacteria</taxon>
        <taxon>Pseudomonadati</taxon>
        <taxon>Pseudomonadota</taxon>
        <taxon>Gammaproteobacteria</taxon>
        <taxon>Chromatiales</taxon>
        <taxon>Chromatiaceae</taxon>
        <taxon>Thiodictyon</taxon>
    </lineage>
</organism>
<evidence type="ECO:0000256" key="6">
    <source>
        <dbReference type="RuleBase" id="RU003943"/>
    </source>
</evidence>
<evidence type="ECO:0000256" key="7">
    <source>
        <dbReference type="SAM" id="Phobius"/>
    </source>
</evidence>
<evidence type="ECO:0000256" key="1">
    <source>
        <dbReference type="ARBA" id="ARBA00004141"/>
    </source>
</evidence>
<evidence type="ECO:0000256" key="2">
    <source>
        <dbReference type="ARBA" id="ARBA00008034"/>
    </source>
</evidence>
<feature type="transmembrane region" description="Helical" evidence="7">
    <location>
        <begin position="12"/>
        <end position="34"/>
    </location>
</feature>
<gene>
    <name evidence="8" type="ORF">THSYN_19065</name>
</gene>
<evidence type="ECO:0000256" key="4">
    <source>
        <dbReference type="ARBA" id="ARBA00022989"/>
    </source>
</evidence>
<comment type="subcellular location">
    <subcellularLocation>
        <location evidence="6">Cell membrane</location>
        <topology evidence="6">Multi-pass membrane protein</topology>
    </subcellularLocation>
    <subcellularLocation>
        <location evidence="1">Membrane</location>
        <topology evidence="1">Multi-pass membrane protein</topology>
    </subcellularLocation>
</comment>
<accession>A0A2K8UH36</accession>
<reference evidence="8 9" key="1">
    <citation type="submission" date="2017-03" db="EMBL/GenBank/DDBJ databases">
        <title>Complete genome sequence of Candidatus 'Thiodictyon syntrophicum' sp. nov. strain Cad16T, a photolithoautotroph purple sulfur bacterium isolated from an alpine meromictic lake.</title>
        <authorList>
            <person name="Luedin S.M."/>
            <person name="Pothier J.F."/>
            <person name="Danza F."/>
            <person name="Storelli N."/>
            <person name="Wittwer M."/>
            <person name="Tonolla M."/>
        </authorList>
    </citation>
    <scope>NUCLEOTIDE SEQUENCE [LARGE SCALE GENOMIC DNA]</scope>
    <source>
        <strain evidence="8 9">Cad16T</strain>
    </source>
</reference>
<dbReference type="Proteomes" id="UP000232638">
    <property type="component" value="Chromosome"/>
</dbReference>
<dbReference type="GO" id="GO:0055085">
    <property type="term" value="P:transmembrane transport"/>
    <property type="evidence" value="ECO:0007669"/>
    <property type="project" value="InterPro"/>
</dbReference>
<protein>
    <submittedName>
        <fullName evidence="8">ABC transporter</fullName>
    </submittedName>
</protein>
<keyword evidence="3 6" id="KW-0812">Transmembrane</keyword>
<dbReference type="Pfam" id="PF00950">
    <property type="entry name" value="ABC-3"/>
    <property type="match status" value="1"/>
</dbReference>
<dbReference type="PANTHER" id="PTHR30477:SF19">
    <property type="entry name" value="METAL ABC TRANSPORTER PERMEASE"/>
    <property type="match status" value="1"/>
</dbReference>
<evidence type="ECO:0000313" key="9">
    <source>
        <dbReference type="Proteomes" id="UP000232638"/>
    </source>
</evidence>
<keyword evidence="5 7" id="KW-0472">Membrane</keyword>